<dbReference type="PANTHER" id="PTHR42040:SF1">
    <property type="entry name" value="INNER KINETOCHORE SUBUNIT FTA4"/>
    <property type="match status" value="1"/>
</dbReference>
<protein>
    <recommendedName>
        <fullName evidence="3">Kinetochore Sim4 complex subunit Fta4</fullName>
    </recommendedName>
</protein>
<dbReference type="InterPro" id="IPR025207">
    <property type="entry name" value="Sim4_Fta4"/>
</dbReference>
<dbReference type="PANTHER" id="PTHR42040">
    <property type="entry name" value="INNER KINETOCHORE SUBUNIT FTA4"/>
    <property type="match status" value="1"/>
</dbReference>
<comment type="caution">
    <text evidence="1">The sequence shown here is derived from an EMBL/GenBank/DDBJ whole genome shotgun (WGS) entry which is preliminary data.</text>
</comment>
<evidence type="ECO:0000313" key="1">
    <source>
        <dbReference type="EMBL" id="RHZ89878.1"/>
    </source>
</evidence>
<accession>A0A397JSI5</accession>
<evidence type="ECO:0008006" key="3">
    <source>
        <dbReference type="Google" id="ProtNLM"/>
    </source>
</evidence>
<gene>
    <name evidence="1" type="ORF">Glove_9g103</name>
</gene>
<dbReference type="Pfam" id="PF13093">
    <property type="entry name" value="FTA4"/>
    <property type="match status" value="1"/>
</dbReference>
<proteinExistence type="predicted"/>
<evidence type="ECO:0000313" key="2">
    <source>
        <dbReference type="Proteomes" id="UP000266861"/>
    </source>
</evidence>
<name>A0A397JSI5_9GLOM</name>
<sequence>MDQVDQDYCLQKQSFIESQIEILTQEFHPSKKWISENKFAKEPLNMSIVDNAINKLNNSNRIENKRIFNRHTIRQVIEQLSIIRRQKIKDLLDGRINVEIKPNYDNIKWIESFPEEWPPQLEEFDEEKIEKLDKYEEMRSLAYNVQTNYIAMKEKYEYYKNLHKLMEPLNNSNHIQQNLITRNSPVIDEISKMRILLPKLLSTLQRKSEFIKRKNEEKHQSISKDEQLTNKMSTMDVVKDLFK</sequence>
<keyword evidence="2" id="KW-1185">Reference proteome</keyword>
<dbReference type="AlphaFoldDB" id="A0A397JSI5"/>
<dbReference type="OrthoDB" id="21214at2759"/>
<reference evidence="1 2" key="1">
    <citation type="submission" date="2018-08" db="EMBL/GenBank/DDBJ databases">
        <title>Genome and evolution of the arbuscular mycorrhizal fungus Diversispora epigaea (formerly Glomus versiforme) and its bacterial endosymbionts.</title>
        <authorList>
            <person name="Sun X."/>
            <person name="Fei Z."/>
            <person name="Harrison M."/>
        </authorList>
    </citation>
    <scope>NUCLEOTIDE SEQUENCE [LARGE SCALE GENOMIC DNA]</scope>
    <source>
        <strain evidence="1 2">IT104</strain>
    </source>
</reference>
<organism evidence="1 2">
    <name type="scientific">Diversispora epigaea</name>
    <dbReference type="NCBI Taxonomy" id="1348612"/>
    <lineage>
        <taxon>Eukaryota</taxon>
        <taxon>Fungi</taxon>
        <taxon>Fungi incertae sedis</taxon>
        <taxon>Mucoromycota</taxon>
        <taxon>Glomeromycotina</taxon>
        <taxon>Glomeromycetes</taxon>
        <taxon>Diversisporales</taxon>
        <taxon>Diversisporaceae</taxon>
        <taxon>Diversispora</taxon>
    </lineage>
</organism>
<dbReference type="Proteomes" id="UP000266861">
    <property type="component" value="Unassembled WGS sequence"/>
</dbReference>
<dbReference type="GO" id="GO:0031511">
    <property type="term" value="C:Mis6-Sim4 complex"/>
    <property type="evidence" value="ECO:0007669"/>
    <property type="project" value="InterPro"/>
</dbReference>
<dbReference type="EMBL" id="PQFF01000007">
    <property type="protein sequence ID" value="RHZ89878.1"/>
    <property type="molecule type" value="Genomic_DNA"/>
</dbReference>